<dbReference type="EMBL" id="JBBPEH010000009">
    <property type="protein sequence ID" value="KAK7533830.1"/>
    <property type="molecule type" value="Genomic_DNA"/>
</dbReference>
<feature type="compositionally biased region" description="Basic and acidic residues" evidence="2">
    <location>
        <begin position="197"/>
        <end position="211"/>
    </location>
</feature>
<feature type="domain" description="C2H2-type" evidence="3">
    <location>
        <begin position="174"/>
        <end position="202"/>
    </location>
</feature>
<evidence type="ECO:0000313" key="5">
    <source>
        <dbReference type="Proteomes" id="UP001360953"/>
    </source>
</evidence>
<evidence type="ECO:0000313" key="4">
    <source>
        <dbReference type="EMBL" id="KAK7533830.1"/>
    </source>
</evidence>
<evidence type="ECO:0000259" key="3">
    <source>
        <dbReference type="PROSITE" id="PS50157"/>
    </source>
</evidence>
<evidence type="ECO:0000256" key="1">
    <source>
        <dbReference type="PROSITE-ProRule" id="PRU00042"/>
    </source>
</evidence>
<keyword evidence="5" id="KW-1185">Reference proteome</keyword>
<name>A0ABR1LF39_9PEZI</name>
<feature type="compositionally biased region" description="Acidic residues" evidence="2">
    <location>
        <begin position="258"/>
        <end position="267"/>
    </location>
</feature>
<keyword evidence="1" id="KW-0863">Zinc-finger</keyword>
<dbReference type="GeneID" id="92036120"/>
<reference evidence="4 5" key="1">
    <citation type="submission" date="2024-04" db="EMBL/GenBank/DDBJ databases">
        <title>Phyllosticta paracitricarpa is synonymous to the EU quarantine fungus P. citricarpa based on phylogenomic analyses.</title>
        <authorList>
            <consortium name="Lawrence Berkeley National Laboratory"/>
            <person name="Van ingen-buijs V.A."/>
            <person name="Van westerhoven A.C."/>
            <person name="Haridas S."/>
            <person name="Skiadas P."/>
            <person name="Martin F."/>
            <person name="Groenewald J.Z."/>
            <person name="Crous P.W."/>
            <person name="Seidl M.F."/>
        </authorList>
    </citation>
    <scope>NUCLEOTIDE SEQUENCE [LARGE SCALE GENOMIC DNA]</scope>
    <source>
        <strain evidence="4 5">CPC 17464</strain>
    </source>
</reference>
<dbReference type="RefSeq" id="XP_066652869.1">
    <property type="nucleotide sequence ID" value="XM_066803214.1"/>
</dbReference>
<dbReference type="InterPro" id="IPR013087">
    <property type="entry name" value="Znf_C2H2_type"/>
</dbReference>
<organism evidence="4 5">
    <name type="scientific">Phyllosticta citribraziliensis</name>
    <dbReference type="NCBI Taxonomy" id="989973"/>
    <lineage>
        <taxon>Eukaryota</taxon>
        <taxon>Fungi</taxon>
        <taxon>Dikarya</taxon>
        <taxon>Ascomycota</taxon>
        <taxon>Pezizomycotina</taxon>
        <taxon>Dothideomycetes</taxon>
        <taxon>Dothideomycetes incertae sedis</taxon>
        <taxon>Botryosphaeriales</taxon>
        <taxon>Phyllostictaceae</taxon>
        <taxon>Phyllosticta</taxon>
    </lineage>
</organism>
<keyword evidence="1" id="KW-0479">Metal-binding</keyword>
<dbReference type="PROSITE" id="PS50157">
    <property type="entry name" value="ZINC_FINGER_C2H2_2"/>
    <property type="match status" value="1"/>
</dbReference>
<proteinExistence type="predicted"/>
<feature type="compositionally biased region" description="Basic and acidic residues" evidence="2">
    <location>
        <begin position="231"/>
        <end position="257"/>
    </location>
</feature>
<feature type="compositionally biased region" description="Acidic residues" evidence="2">
    <location>
        <begin position="53"/>
        <end position="105"/>
    </location>
</feature>
<gene>
    <name evidence="4" type="ORF">J3D65DRAFT_669563</name>
</gene>
<keyword evidence="1" id="KW-0862">Zinc</keyword>
<evidence type="ECO:0000256" key="2">
    <source>
        <dbReference type="SAM" id="MobiDB-lite"/>
    </source>
</evidence>
<protein>
    <recommendedName>
        <fullName evidence="3">C2H2-type domain-containing protein</fullName>
    </recommendedName>
</protein>
<accession>A0ABR1LF39</accession>
<comment type="caution">
    <text evidence="4">The sequence shown here is derived from an EMBL/GenBank/DDBJ whole genome shotgun (WGS) entry which is preliminary data.</text>
</comment>
<dbReference type="Proteomes" id="UP001360953">
    <property type="component" value="Unassembled WGS sequence"/>
</dbReference>
<sequence length="267" mass="30177">MLPTHAEPINLDKNEHENMAATRDSPGEAPDPGTKANAGEVKAMSVSVMAIAQEEEGATNSEADGDTKDEDEQETDNEEGEDDGEQDTDCDEGGDKDDNDNDDEQVPSNSATARDAAKKARKRAWYLRNREKLKLRDVVAREKEYKEVQQLCAALAVKRNKPTNSTDDQETIWLRCPICGTSKTSERALVMHQRKEYVGEKSSQKRKDARAEAGMWVDYEAEQEKDEEAEQEKYDEAGQEKYDEAELWKDKEAKPEKDEEAELEKEQ</sequence>
<feature type="region of interest" description="Disordered" evidence="2">
    <location>
        <begin position="197"/>
        <end position="267"/>
    </location>
</feature>
<feature type="region of interest" description="Disordered" evidence="2">
    <location>
        <begin position="1"/>
        <end position="122"/>
    </location>
</feature>
<feature type="compositionally biased region" description="Acidic residues" evidence="2">
    <location>
        <begin position="219"/>
        <end position="230"/>
    </location>
</feature>